<comment type="caution">
    <text evidence="1">The sequence shown here is derived from an EMBL/GenBank/DDBJ whole genome shotgun (WGS) entry which is preliminary data.</text>
</comment>
<sequence>MDRKWMTADPLEYELLKENAKKNRQNATEAESVFWSMVKASAFGQRCIRQHIIPKRSLVRSMYNFNNCLQSFAFYKASFACF</sequence>
<dbReference type="Proteomes" id="UP000032046">
    <property type="component" value="Unassembled WGS sequence"/>
</dbReference>
<dbReference type="EMBL" id="JXQK01000066">
    <property type="protein sequence ID" value="KIP61448.1"/>
    <property type="molecule type" value="Genomic_DNA"/>
</dbReference>
<evidence type="ECO:0000313" key="2">
    <source>
        <dbReference type="Proteomes" id="UP000032046"/>
    </source>
</evidence>
<dbReference type="AlphaFoldDB" id="A0A0D0I493"/>
<proteinExistence type="predicted"/>
<evidence type="ECO:0000313" key="1">
    <source>
        <dbReference type="EMBL" id="KIP61448.1"/>
    </source>
</evidence>
<gene>
    <name evidence="1" type="ORF">ST44_09570</name>
</gene>
<name>A0A0D0I493_9BACT</name>
<reference evidence="1 2" key="1">
    <citation type="submission" date="2015-01" db="EMBL/GenBank/DDBJ databases">
        <title>Comparative genomics of non-oral Prevotella species.</title>
        <authorList>
            <person name="Accetto T."/>
            <person name="Nograsek B."/>
            <person name="Avgustin G."/>
        </authorList>
    </citation>
    <scope>NUCLEOTIDE SEQUENCE [LARGE SCALE GENOMIC DNA]</scope>
    <source>
        <strain evidence="1 2">P5-119</strain>
    </source>
</reference>
<protein>
    <submittedName>
        <fullName evidence="1">Contig66, whole genome shotgun sequence</fullName>
    </submittedName>
</protein>
<keyword evidence="2" id="KW-1185">Reference proteome</keyword>
<dbReference type="STRING" id="1602171.ST44_09570"/>
<organism evidence="1 2">
    <name type="scientific">Prevotella pectinovora</name>
    <dbReference type="NCBI Taxonomy" id="1602169"/>
    <lineage>
        <taxon>Bacteria</taxon>
        <taxon>Pseudomonadati</taxon>
        <taxon>Bacteroidota</taxon>
        <taxon>Bacteroidia</taxon>
        <taxon>Bacteroidales</taxon>
        <taxon>Prevotellaceae</taxon>
        <taxon>Prevotella</taxon>
    </lineage>
</organism>
<accession>A0A0D0I493</accession>